<feature type="compositionally biased region" description="Low complexity" evidence="1">
    <location>
        <begin position="254"/>
        <end position="284"/>
    </location>
</feature>
<feature type="region of interest" description="Disordered" evidence="1">
    <location>
        <begin position="684"/>
        <end position="716"/>
    </location>
</feature>
<sequence>MLASSSSFLAPIGPQHRAVFNATQYGNHVSKAVHWSDGGSEFVFMDGTVLSFMDHMNTFVAVNPSASPTQRDLMLTSLCLSTYEEKVRAALAVYNRFAVRPRLVHGLCSTQEFIWQKASPIEALVLAKDPSLFSREYVGGAHQNRSISTAPPLAHCTLWCAMRKVRLTLHASGQGFQVAWPAKVSETDGSTTVFVPPINEHGEYRHALASQRAYRYVVLEQWFWIEQCPSEWSEMVRLCLELDRLVPHFDAHQSTNSSSSRSHYENNNSSCTPTTTTSLSTPTPLGAPRLPPGLSSYLSDRNSLATSKYHQHQQARFSELQVDDGHSFIASTQVQSCPAQKRLHPLGSAHVVWRWDSDPSGRTPNAFFHSWEVPQMATTGGSNRSNGPNVSGTPPTTVTCCAAFVLEDDAVVIGVESNLSSIVRLQLQRALLQVAPPSSAPAESPPTTADALVALETREYMQDAALSLALPKSINSGFHVPVLGSLGAAISQQSSQQHQQHPGVSLEFGRYLPSVAESIVAIVRRNQKAQHLPTSSTAHASSSSSLSSQNQQLLDTSETTHGRRAVKLTTRVDNVGTFTALTNGVCRAVFDDRVIVTLIPDAHDSDEGLVCEMRGRDGTLRAMRVSQCVNTHEVFDYLAYLLPFRNFARLSEEDQRHLALTMPPAQRYERMPIFAHDAAQSASLAAESSSREQQRQVPSSYWTSNGAYTPSHHQPSSVDVVMLSTSGTLMRSEASRTRARQLLQDLAY</sequence>
<feature type="domain" description="C5orf34-like C-terminal" evidence="2">
    <location>
        <begin position="565"/>
        <end position="646"/>
    </location>
</feature>
<feature type="region of interest" description="Disordered" evidence="1">
    <location>
        <begin position="530"/>
        <end position="561"/>
    </location>
</feature>
<dbReference type="OMA" id="ETFTVRW"/>
<name>A0A0S4JTC4_BODSA</name>
<dbReference type="AlphaFoldDB" id="A0A0S4JTC4"/>
<proteinExistence type="predicted"/>
<dbReference type="OrthoDB" id="273397at2759"/>
<feature type="compositionally biased region" description="Low complexity" evidence="1">
    <location>
        <begin position="534"/>
        <end position="557"/>
    </location>
</feature>
<dbReference type="Pfam" id="PF15016">
    <property type="entry name" value="C5orf34_C"/>
    <property type="match status" value="1"/>
</dbReference>
<evidence type="ECO:0000259" key="2">
    <source>
        <dbReference type="Pfam" id="PF15016"/>
    </source>
</evidence>
<reference evidence="4" key="1">
    <citation type="submission" date="2015-09" db="EMBL/GenBank/DDBJ databases">
        <authorList>
            <consortium name="Pathogen Informatics"/>
        </authorList>
    </citation>
    <scope>NUCLEOTIDE SEQUENCE [LARGE SCALE GENOMIC DNA]</scope>
    <source>
        <strain evidence="4">Lake Konstanz</strain>
    </source>
</reference>
<evidence type="ECO:0000313" key="3">
    <source>
        <dbReference type="EMBL" id="CUG92598.1"/>
    </source>
</evidence>
<dbReference type="VEuPathDB" id="TriTrypDB:BSAL_38400"/>
<accession>A0A0S4JTC4</accession>
<gene>
    <name evidence="3" type="ORF">BSAL_38400</name>
</gene>
<evidence type="ECO:0000256" key="1">
    <source>
        <dbReference type="SAM" id="MobiDB-lite"/>
    </source>
</evidence>
<organism evidence="3 4">
    <name type="scientific">Bodo saltans</name>
    <name type="common">Flagellated protozoan</name>
    <dbReference type="NCBI Taxonomy" id="75058"/>
    <lineage>
        <taxon>Eukaryota</taxon>
        <taxon>Discoba</taxon>
        <taxon>Euglenozoa</taxon>
        <taxon>Kinetoplastea</taxon>
        <taxon>Metakinetoplastina</taxon>
        <taxon>Eubodonida</taxon>
        <taxon>Bodonidae</taxon>
        <taxon>Bodo</taxon>
    </lineage>
</organism>
<feature type="region of interest" description="Disordered" evidence="1">
    <location>
        <begin position="251"/>
        <end position="297"/>
    </location>
</feature>
<evidence type="ECO:0000313" key="4">
    <source>
        <dbReference type="Proteomes" id="UP000051952"/>
    </source>
</evidence>
<dbReference type="InterPro" id="IPR027865">
    <property type="entry name" value="C5orf34-like_C"/>
</dbReference>
<feature type="compositionally biased region" description="Polar residues" evidence="1">
    <location>
        <begin position="695"/>
        <end position="716"/>
    </location>
</feature>
<keyword evidence="4" id="KW-1185">Reference proteome</keyword>
<dbReference type="Proteomes" id="UP000051952">
    <property type="component" value="Unassembled WGS sequence"/>
</dbReference>
<dbReference type="EMBL" id="CYKH01002065">
    <property type="protein sequence ID" value="CUG92598.1"/>
    <property type="molecule type" value="Genomic_DNA"/>
</dbReference>
<protein>
    <recommendedName>
        <fullName evidence="2">C5orf34-like C-terminal domain-containing protein</fullName>
    </recommendedName>
</protein>